<organism evidence="1 2">
    <name type="scientific">Marilutibacter spongiae</name>
    <dbReference type="NCBI Taxonomy" id="2025720"/>
    <lineage>
        <taxon>Bacteria</taxon>
        <taxon>Pseudomonadati</taxon>
        <taxon>Pseudomonadota</taxon>
        <taxon>Gammaproteobacteria</taxon>
        <taxon>Lysobacterales</taxon>
        <taxon>Lysobacteraceae</taxon>
        <taxon>Marilutibacter</taxon>
    </lineage>
</organism>
<name>A0A7W3TPR1_9GAMM</name>
<accession>A0A7W3TPR1</accession>
<comment type="caution">
    <text evidence="1">The sequence shown here is derived from an EMBL/GenBank/DDBJ whole genome shotgun (WGS) entry which is preliminary data.</text>
</comment>
<reference evidence="1 2" key="1">
    <citation type="submission" date="2020-08" db="EMBL/GenBank/DDBJ databases">
        <authorList>
            <person name="Xu S."/>
            <person name="Li A."/>
        </authorList>
    </citation>
    <scope>NUCLEOTIDE SEQUENCE [LARGE SCALE GENOMIC DNA]</scope>
    <source>
        <strain evidence="1 2">119BY6-57</strain>
    </source>
</reference>
<evidence type="ECO:0000313" key="2">
    <source>
        <dbReference type="Proteomes" id="UP000523196"/>
    </source>
</evidence>
<sequence length="109" mass="11916">MRLQTPDRGKLYVMGFARQGMQGAQPRFALWGHGERGRRGGIMHDFADAGGADHPDARLIATAPDLYAFARSFIDKIDELDGEPGPGMRWQREYATAKALIAQIEGGAS</sequence>
<dbReference type="EMBL" id="JACHTF010000020">
    <property type="protein sequence ID" value="MBB1061909.1"/>
    <property type="molecule type" value="Genomic_DNA"/>
</dbReference>
<gene>
    <name evidence="1" type="ORF">H4F98_15140</name>
</gene>
<dbReference type="Proteomes" id="UP000523196">
    <property type="component" value="Unassembled WGS sequence"/>
</dbReference>
<keyword evidence="2" id="KW-1185">Reference proteome</keyword>
<dbReference type="RefSeq" id="WP_182688673.1">
    <property type="nucleotide sequence ID" value="NZ_JACHTF010000020.1"/>
</dbReference>
<proteinExistence type="predicted"/>
<dbReference type="AlphaFoldDB" id="A0A7W3TPR1"/>
<evidence type="ECO:0000313" key="1">
    <source>
        <dbReference type="EMBL" id="MBB1061909.1"/>
    </source>
</evidence>
<protein>
    <submittedName>
        <fullName evidence="1">Uncharacterized protein</fullName>
    </submittedName>
</protein>